<gene>
    <name evidence="1" type="ORF">AO498_01902</name>
</gene>
<proteinExistence type="predicted"/>
<dbReference type="EMBL" id="CP012836">
    <property type="protein sequence ID" value="AMQ55130.1"/>
    <property type="molecule type" value="Genomic_DNA"/>
</dbReference>
<dbReference type="AlphaFoldDB" id="A0A142EJ25"/>
<sequence length="30" mass="3567">MNDLIYLYFSFLVAALSESQMKSNFYNLMI</sequence>
<keyword evidence="2" id="KW-1185">Reference proteome</keyword>
<dbReference type="KEGG" id="alm:AO498_01902"/>
<evidence type="ECO:0000313" key="2">
    <source>
        <dbReference type="Proteomes" id="UP000073816"/>
    </source>
</evidence>
<dbReference type="STRING" id="1727163.AO498_01902"/>
<reference evidence="1 2" key="2">
    <citation type="journal article" date="2016" name="Genome Announc.">
        <title>Complete Genome Sequence of Algoriphagus sp. Strain M8-2, Isolated from a Brackish Lake.</title>
        <authorList>
            <person name="Muraguchi Y."/>
            <person name="Kushimoto K."/>
            <person name="Ohtsubo Y."/>
            <person name="Suzuki T."/>
            <person name="Dohra H."/>
            <person name="Kimbara K."/>
            <person name="Shintani M."/>
        </authorList>
    </citation>
    <scope>NUCLEOTIDE SEQUENCE [LARGE SCALE GENOMIC DNA]</scope>
    <source>
        <strain evidence="1 2">M8-2</strain>
    </source>
</reference>
<protein>
    <submittedName>
        <fullName evidence="1">Uncharacterized protein</fullName>
    </submittedName>
</protein>
<organism evidence="1 2">
    <name type="scientific">Algoriphagus sanaruensis</name>
    <dbReference type="NCBI Taxonomy" id="1727163"/>
    <lineage>
        <taxon>Bacteria</taxon>
        <taxon>Pseudomonadati</taxon>
        <taxon>Bacteroidota</taxon>
        <taxon>Cytophagia</taxon>
        <taxon>Cytophagales</taxon>
        <taxon>Cyclobacteriaceae</taxon>
        <taxon>Algoriphagus</taxon>
    </lineage>
</organism>
<dbReference type="Proteomes" id="UP000073816">
    <property type="component" value="Chromosome"/>
</dbReference>
<dbReference type="PATRIC" id="fig|1727163.4.peg.401"/>
<name>A0A142EJ25_9BACT</name>
<reference evidence="2" key="1">
    <citation type="submission" date="2015-09" db="EMBL/GenBank/DDBJ databases">
        <title>Complete sequence of Algoriphagus sp. M8-2.</title>
        <authorList>
            <person name="Shintani M."/>
        </authorList>
    </citation>
    <scope>NUCLEOTIDE SEQUENCE [LARGE SCALE GENOMIC DNA]</scope>
    <source>
        <strain evidence="2">M8-2</strain>
    </source>
</reference>
<evidence type="ECO:0000313" key="1">
    <source>
        <dbReference type="EMBL" id="AMQ55130.1"/>
    </source>
</evidence>
<accession>A0A142EJ25</accession>